<name>A0A9P7YP56_9HELO</name>
<dbReference type="AlphaFoldDB" id="A0A9P7YP56"/>
<accession>A0A9P7YP56</accession>
<sequence length="188" mass="22119">MTDSKMDEVKDDRKLKGKTNFINSDKYKNAKAKMKLRGKLLYSWVSDGIKIKIKDFKDAKVAYDFIKKRYAATIERARDNLLNQLNGLKLDDYSSMTEYTNRIRSTKPDDPPDLNYLYERLHTEEAKQLRMKEDRKVREKARKETSVNNSGSSTTYSSRPKQNRKDKSHLKYTYSKCDTYSRPDSLDT</sequence>
<evidence type="ECO:0000313" key="3">
    <source>
        <dbReference type="Proteomes" id="UP000824998"/>
    </source>
</evidence>
<feature type="compositionally biased region" description="Basic and acidic residues" evidence="1">
    <location>
        <begin position="129"/>
        <end position="145"/>
    </location>
</feature>
<feature type="region of interest" description="Disordered" evidence="1">
    <location>
        <begin position="129"/>
        <end position="188"/>
    </location>
</feature>
<feature type="compositionally biased region" description="Basic residues" evidence="1">
    <location>
        <begin position="161"/>
        <end position="170"/>
    </location>
</feature>
<evidence type="ECO:0000256" key="1">
    <source>
        <dbReference type="SAM" id="MobiDB-lite"/>
    </source>
</evidence>
<comment type="caution">
    <text evidence="2">The sequence shown here is derived from an EMBL/GenBank/DDBJ whole genome shotgun (WGS) entry which is preliminary data.</text>
</comment>
<gene>
    <name evidence="2" type="ORF">BJ875DRAFT_438993</name>
</gene>
<evidence type="ECO:0000313" key="2">
    <source>
        <dbReference type="EMBL" id="KAG9236822.1"/>
    </source>
</evidence>
<feature type="compositionally biased region" description="Basic and acidic residues" evidence="1">
    <location>
        <begin position="179"/>
        <end position="188"/>
    </location>
</feature>
<feature type="compositionally biased region" description="Polar residues" evidence="1">
    <location>
        <begin position="146"/>
        <end position="160"/>
    </location>
</feature>
<organism evidence="2 3">
    <name type="scientific">Amylocarpus encephaloides</name>
    <dbReference type="NCBI Taxonomy" id="45428"/>
    <lineage>
        <taxon>Eukaryota</taxon>
        <taxon>Fungi</taxon>
        <taxon>Dikarya</taxon>
        <taxon>Ascomycota</taxon>
        <taxon>Pezizomycotina</taxon>
        <taxon>Leotiomycetes</taxon>
        <taxon>Helotiales</taxon>
        <taxon>Helotiales incertae sedis</taxon>
        <taxon>Amylocarpus</taxon>
    </lineage>
</organism>
<dbReference type="OrthoDB" id="3599573at2759"/>
<proteinExistence type="predicted"/>
<keyword evidence="3" id="KW-1185">Reference proteome</keyword>
<dbReference type="Proteomes" id="UP000824998">
    <property type="component" value="Unassembled WGS sequence"/>
</dbReference>
<protein>
    <submittedName>
        <fullName evidence="2">Uncharacterized protein</fullName>
    </submittedName>
</protein>
<dbReference type="EMBL" id="MU251398">
    <property type="protein sequence ID" value="KAG9236822.1"/>
    <property type="molecule type" value="Genomic_DNA"/>
</dbReference>
<reference evidence="2" key="1">
    <citation type="journal article" date="2021" name="IMA Fungus">
        <title>Genomic characterization of three marine fungi, including Emericellopsis atlantica sp. nov. with signatures of a generalist lifestyle and marine biomass degradation.</title>
        <authorList>
            <person name="Hagestad O.C."/>
            <person name="Hou L."/>
            <person name="Andersen J.H."/>
            <person name="Hansen E.H."/>
            <person name="Altermark B."/>
            <person name="Li C."/>
            <person name="Kuhnert E."/>
            <person name="Cox R.J."/>
            <person name="Crous P.W."/>
            <person name="Spatafora J.W."/>
            <person name="Lail K."/>
            <person name="Amirebrahimi M."/>
            <person name="Lipzen A."/>
            <person name="Pangilinan J."/>
            <person name="Andreopoulos W."/>
            <person name="Hayes R.D."/>
            <person name="Ng V."/>
            <person name="Grigoriev I.V."/>
            <person name="Jackson S.A."/>
            <person name="Sutton T.D.S."/>
            <person name="Dobson A.D.W."/>
            <person name="Rama T."/>
        </authorList>
    </citation>
    <scope>NUCLEOTIDE SEQUENCE</scope>
    <source>
        <strain evidence="2">TRa018bII</strain>
    </source>
</reference>